<feature type="domain" description="Radical SAM core" evidence="9">
    <location>
        <begin position="9"/>
        <end position="246"/>
    </location>
</feature>
<dbReference type="PANTHER" id="PTHR13932:SF5">
    <property type="entry name" value="RADICAL S-ADENOSYL METHIONINE DOMAIN-CONTAINING PROTEIN 1, MITOCHONDRIAL"/>
    <property type="match status" value="1"/>
</dbReference>
<proteinExistence type="inferred from homology"/>
<dbReference type="Pfam" id="PF06969">
    <property type="entry name" value="HemN_C"/>
    <property type="match status" value="1"/>
</dbReference>
<dbReference type="PROSITE" id="PS51918">
    <property type="entry name" value="RADICAL_SAM"/>
    <property type="match status" value="1"/>
</dbReference>
<dbReference type="Pfam" id="PF04055">
    <property type="entry name" value="Radical_SAM"/>
    <property type="match status" value="1"/>
</dbReference>
<dbReference type="GO" id="GO:0006779">
    <property type="term" value="P:porphyrin-containing compound biosynthetic process"/>
    <property type="evidence" value="ECO:0007669"/>
    <property type="project" value="InterPro"/>
</dbReference>
<evidence type="ECO:0000256" key="5">
    <source>
        <dbReference type="ARBA" id="ARBA00022723"/>
    </source>
</evidence>
<name>A0A1F5YTS8_9BACT</name>
<dbReference type="InterPro" id="IPR006638">
    <property type="entry name" value="Elp3/MiaA/NifB-like_rSAM"/>
</dbReference>
<dbReference type="AlphaFoldDB" id="A0A1F5YTS8"/>
<evidence type="ECO:0000256" key="6">
    <source>
        <dbReference type="ARBA" id="ARBA00023004"/>
    </source>
</evidence>
<dbReference type="InterPro" id="IPR007197">
    <property type="entry name" value="rSAM"/>
</dbReference>
<dbReference type="InterPro" id="IPR004559">
    <property type="entry name" value="HemW-like"/>
</dbReference>
<evidence type="ECO:0000313" key="10">
    <source>
        <dbReference type="EMBL" id="OGG03618.1"/>
    </source>
</evidence>
<evidence type="ECO:0000256" key="1">
    <source>
        <dbReference type="ARBA" id="ARBA00006100"/>
    </source>
</evidence>
<keyword evidence="5" id="KW-0479">Metal-binding</keyword>
<dbReference type="SUPFAM" id="SSF102114">
    <property type="entry name" value="Radical SAM enzymes"/>
    <property type="match status" value="1"/>
</dbReference>
<dbReference type="SMART" id="SM00729">
    <property type="entry name" value="Elp3"/>
    <property type="match status" value="1"/>
</dbReference>
<evidence type="ECO:0000259" key="9">
    <source>
        <dbReference type="PROSITE" id="PS51918"/>
    </source>
</evidence>
<comment type="similarity">
    <text evidence="1">Belongs to the anaerobic coproporphyrinogen-III oxidase family. HemW subfamily.</text>
</comment>
<dbReference type="InterPro" id="IPR034505">
    <property type="entry name" value="Coproporphyrinogen-III_oxidase"/>
</dbReference>
<gene>
    <name evidence="10" type="ORF">A3F83_11795</name>
</gene>
<keyword evidence="7" id="KW-0411">Iron-sulfur</keyword>
<dbReference type="EMBL" id="MFIX01000139">
    <property type="protein sequence ID" value="OGG03618.1"/>
    <property type="molecule type" value="Genomic_DNA"/>
</dbReference>
<keyword evidence="3" id="KW-0349">Heme</keyword>
<dbReference type="PANTHER" id="PTHR13932">
    <property type="entry name" value="COPROPORPHYRINIGEN III OXIDASE"/>
    <property type="match status" value="1"/>
</dbReference>
<dbReference type="InterPro" id="IPR058240">
    <property type="entry name" value="rSAM_sf"/>
</dbReference>
<evidence type="ECO:0000256" key="2">
    <source>
        <dbReference type="ARBA" id="ARBA00017228"/>
    </source>
</evidence>
<keyword evidence="6" id="KW-0408">Iron</keyword>
<dbReference type="InterPro" id="IPR013785">
    <property type="entry name" value="Aldolase_TIM"/>
</dbReference>
<dbReference type="GO" id="GO:0004109">
    <property type="term" value="F:coproporphyrinogen oxidase activity"/>
    <property type="evidence" value="ECO:0007669"/>
    <property type="project" value="InterPro"/>
</dbReference>
<dbReference type="Proteomes" id="UP000179129">
    <property type="component" value="Unassembled WGS sequence"/>
</dbReference>
<dbReference type="Gene3D" id="3.20.20.70">
    <property type="entry name" value="Aldolase class I"/>
    <property type="match status" value="1"/>
</dbReference>
<evidence type="ECO:0000256" key="3">
    <source>
        <dbReference type="ARBA" id="ARBA00022617"/>
    </source>
</evidence>
<dbReference type="CDD" id="cd01335">
    <property type="entry name" value="Radical_SAM"/>
    <property type="match status" value="1"/>
</dbReference>
<dbReference type="GO" id="GO:0051539">
    <property type="term" value="F:4 iron, 4 sulfur cluster binding"/>
    <property type="evidence" value="ECO:0007669"/>
    <property type="project" value="InterPro"/>
</dbReference>
<organism evidence="10 11">
    <name type="scientific">Candidatus Glassbacteria bacterium RIFCSPLOWO2_12_FULL_58_11</name>
    <dbReference type="NCBI Taxonomy" id="1817867"/>
    <lineage>
        <taxon>Bacteria</taxon>
        <taxon>Candidatus Glassiibacteriota</taxon>
    </lineage>
</organism>
<dbReference type="GO" id="GO:0046872">
    <property type="term" value="F:metal ion binding"/>
    <property type="evidence" value="ECO:0007669"/>
    <property type="project" value="UniProtKB-KW"/>
</dbReference>
<dbReference type="GO" id="GO:0005737">
    <property type="term" value="C:cytoplasm"/>
    <property type="evidence" value="ECO:0007669"/>
    <property type="project" value="InterPro"/>
</dbReference>
<evidence type="ECO:0000256" key="8">
    <source>
        <dbReference type="ARBA" id="ARBA00023186"/>
    </source>
</evidence>
<dbReference type="SFLD" id="SFLDF00562">
    <property type="entry name" value="HemN-like__clustered_with_heat"/>
    <property type="match status" value="1"/>
</dbReference>
<evidence type="ECO:0000313" key="11">
    <source>
        <dbReference type="Proteomes" id="UP000179129"/>
    </source>
</evidence>
<dbReference type="InterPro" id="IPR010723">
    <property type="entry name" value="HemN_C"/>
</dbReference>
<accession>A0A1F5YTS8</accession>
<evidence type="ECO:0000256" key="7">
    <source>
        <dbReference type="ARBA" id="ARBA00023014"/>
    </source>
</evidence>
<keyword evidence="4" id="KW-0949">S-adenosyl-L-methionine</keyword>
<dbReference type="SFLD" id="SFLDG01065">
    <property type="entry name" value="anaerobic_coproporphyrinogen-I"/>
    <property type="match status" value="1"/>
</dbReference>
<keyword evidence="8" id="KW-0143">Chaperone</keyword>
<dbReference type="STRING" id="1817867.A3F83_11795"/>
<protein>
    <recommendedName>
        <fullName evidence="2">Heme chaperone HemW</fullName>
    </recommendedName>
</protein>
<dbReference type="SFLD" id="SFLDS00029">
    <property type="entry name" value="Radical_SAM"/>
    <property type="match status" value="1"/>
</dbReference>
<evidence type="ECO:0000256" key="4">
    <source>
        <dbReference type="ARBA" id="ARBA00022691"/>
    </source>
</evidence>
<sequence>MSGADKESEPADTGLGVYLHVPFCRQPKCPYCDFYCTAAGPGLIESYLDAAEKELEAQAAGPFSGEWVVENIFFGGGTPSLLDPKQAGRLIRRVQALWPVSASPEITLECNPEDLTRDRAEGYRAAGVNRLSIGCQSFDSPMLAALGRSHGVDRNYRAVEAARLAGFERVSIDLILGGPGSGKSGLLKSVEAALALKVGHLSIYGYHLDPAASGYGRPEFAPAPDESYCEQYLAVCAALEEAGWLHYEISNWAALAEEVCRNNLHYWQRRVYLGVGPAAHSFLPPAWRTWNRPDLSAWLLASAGGDYVAVRGGERLGPEQIEGERLMLGMRLADGVDIELVRRFLGPEMERELAGLAGEGLIGPQTGGRIRLTDNGYLLYDSIVALLLGESGFQLDKGC</sequence>
<comment type="caution">
    <text evidence="10">The sequence shown here is derived from an EMBL/GenBank/DDBJ whole genome shotgun (WGS) entry which is preliminary data.</text>
</comment>
<reference evidence="10 11" key="1">
    <citation type="journal article" date="2016" name="Nat. Commun.">
        <title>Thousands of microbial genomes shed light on interconnected biogeochemical processes in an aquifer system.</title>
        <authorList>
            <person name="Anantharaman K."/>
            <person name="Brown C.T."/>
            <person name="Hug L.A."/>
            <person name="Sharon I."/>
            <person name="Castelle C.J."/>
            <person name="Probst A.J."/>
            <person name="Thomas B.C."/>
            <person name="Singh A."/>
            <person name="Wilkins M.J."/>
            <person name="Karaoz U."/>
            <person name="Brodie E.L."/>
            <person name="Williams K.H."/>
            <person name="Hubbard S.S."/>
            <person name="Banfield J.F."/>
        </authorList>
    </citation>
    <scope>NUCLEOTIDE SEQUENCE [LARGE SCALE GENOMIC DNA]</scope>
</reference>